<dbReference type="AlphaFoldDB" id="A0A4S3KGH1"/>
<keyword evidence="1" id="KW-1133">Transmembrane helix</keyword>
<gene>
    <name evidence="2" type="ORF">B1991_07880</name>
</gene>
<feature type="transmembrane region" description="Helical" evidence="1">
    <location>
        <begin position="164"/>
        <end position="187"/>
    </location>
</feature>
<accession>A0A4S3KGH1</accession>
<feature type="transmembrane region" description="Helical" evidence="1">
    <location>
        <begin position="87"/>
        <end position="107"/>
    </location>
</feature>
<evidence type="ECO:0000313" key="3">
    <source>
        <dbReference type="Proteomes" id="UP000306317"/>
    </source>
</evidence>
<dbReference type="OrthoDB" id="5056410at2"/>
<dbReference type="Pfam" id="PF22564">
    <property type="entry name" value="HAAS"/>
    <property type="match status" value="1"/>
</dbReference>
<dbReference type="RefSeq" id="WP_136258175.1">
    <property type="nucleotide sequence ID" value="NZ_MWIO01000023.1"/>
</dbReference>
<feature type="transmembrane region" description="Helical" evidence="1">
    <location>
        <begin position="239"/>
        <end position="260"/>
    </location>
</feature>
<organism evidence="2 3">
    <name type="scientific">Rhodanobacter lindaniclasticus</name>
    <dbReference type="NCBI Taxonomy" id="75310"/>
    <lineage>
        <taxon>Bacteria</taxon>
        <taxon>Pseudomonadati</taxon>
        <taxon>Pseudomonadota</taxon>
        <taxon>Gammaproteobacteria</taxon>
        <taxon>Lysobacterales</taxon>
        <taxon>Rhodanobacteraceae</taxon>
        <taxon>Rhodanobacter</taxon>
    </lineage>
</organism>
<name>A0A4S3KGH1_9GAMM</name>
<keyword evidence="3" id="KW-1185">Reference proteome</keyword>
<feature type="transmembrane region" description="Helical" evidence="1">
    <location>
        <begin position="272"/>
        <end position="289"/>
    </location>
</feature>
<sequence length="302" mass="33396">MNPNDVIQTYVAEVMRRLPGRERREIGLELHGLLGEMLADRAESAGTPADDAMVLAMLREFGTPAQVAERYHPAGTVIIPAVQTRSFALFAFGGVALQWALTLPRVFGGGQPLVAWWFSAGLGALWWPGLMVMSALVAALVRTRGWQPAWRPRMVDPDRVNRPVMLFGLVWFALGVALMVSLPWIAPMLPGPLPQVFAFDDGFLSRRAWPVLLLWSGTFALQLAAYVQGRWSTLTLRLSMLFSLAWVALLVWWIAVGGMFQARATDDGARGALGLVVLIIVIDLAYRIYRARPSMRRFPATG</sequence>
<evidence type="ECO:0000256" key="1">
    <source>
        <dbReference type="SAM" id="Phobius"/>
    </source>
</evidence>
<proteinExistence type="predicted"/>
<dbReference type="Proteomes" id="UP000306317">
    <property type="component" value="Unassembled WGS sequence"/>
</dbReference>
<evidence type="ECO:0000313" key="2">
    <source>
        <dbReference type="EMBL" id="THD07745.1"/>
    </source>
</evidence>
<feature type="transmembrane region" description="Helical" evidence="1">
    <location>
        <begin position="207"/>
        <end position="227"/>
    </location>
</feature>
<keyword evidence="1" id="KW-0472">Membrane</keyword>
<protein>
    <submittedName>
        <fullName evidence="2">Uncharacterized protein</fullName>
    </submittedName>
</protein>
<dbReference type="EMBL" id="MWIO01000023">
    <property type="protein sequence ID" value="THD07745.1"/>
    <property type="molecule type" value="Genomic_DNA"/>
</dbReference>
<feature type="transmembrane region" description="Helical" evidence="1">
    <location>
        <begin position="113"/>
        <end position="143"/>
    </location>
</feature>
<comment type="caution">
    <text evidence="2">The sequence shown here is derived from an EMBL/GenBank/DDBJ whole genome shotgun (WGS) entry which is preliminary data.</text>
</comment>
<keyword evidence="1" id="KW-0812">Transmembrane</keyword>
<reference evidence="2 3" key="1">
    <citation type="submission" date="2017-02" db="EMBL/GenBank/DDBJ databases">
        <title>Whole genome sequencing of Rhodanobacter lindaniclasticus DSM 17932.</title>
        <authorList>
            <person name="Kumar S."/>
            <person name="Patil P."/>
            <person name="Patil P.B."/>
        </authorList>
    </citation>
    <scope>NUCLEOTIDE SEQUENCE [LARGE SCALE GENOMIC DNA]</scope>
    <source>
        <strain evidence="2 3">DSM 17932</strain>
    </source>
</reference>